<name>A0AA94L2T9_DESDE</name>
<keyword evidence="4" id="KW-0249">Electron transport</keyword>
<dbReference type="SUPFAM" id="SSF48695">
    <property type="entry name" value="Multiheme cytochromes"/>
    <property type="match status" value="1"/>
</dbReference>
<dbReference type="InterPro" id="IPR020942">
    <property type="entry name" value="Cyt_c_III_dom"/>
</dbReference>
<evidence type="ECO:0000313" key="8">
    <source>
        <dbReference type="EMBL" id="SFW60147.1"/>
    </source>
</evidence>
<keyword evidence="2" id="KW-0349">Heme</keyword>
<organism evidence="8 9">
    <name type="scientific">Desulfovibrio desulfuricans</name>
    <dbReference type="NCBI Taxonomy" id="876"/>
    <lineage>
        <taxon>Bacteria</taxon>
        <taxon>Pseudomonadati</taxon>
        <taxon>Thermodesulfobacteriota</taxon>
        <taxon>Desulfovibrionia</taxon>
        <taxon>Desulfovibrionales</taxon>
        <taxon>Desulfovibrionaceae</taxon>
        <taxon>Desulfovibrio</taxon>
    </lineage>
</organism>
<evidence type="ECO:0000259" key="7">
    <source>
        <dbReference type="Pfam" id="PF02085"/>
    </source>
</evidence>
<reference evidence="9" key="1">
    <citation type="submission" date="2016-11" db="EMBL/GenBank/DDBJ databases">
        <authorList>
            <person name="Jaros S."/>
            <person name="Januszkiewicz K."/>
            <person name="Wedrychowicz H."/>
        </authorList>
    </citation>
    <scope>NUCLEOTIDE SEQUENCE [LARGE SCALE GENOMIC DNA]</scope>
    <source>
        <strain evidence="9">DSM 7057</strain>
    </source>
</reference>
<dbReference type="RefSeq" id="WP_012624195.1">
    <property type="nucleotide sequence ID" value="NZ_FPIW01000041.1"/>
</dbReference>
<accession>A0AA94L2T9</accession>
<keyword evidence="1" id="KW-0813">Transport</keyword>
<dbReference type="InterPro" id="IPR036280">
    <property type="entry name" value="Multihaem_cyt_sf"/>
</dbReference>
<dbReference type="GO" id="GO:0046872">
    <property type="term" value="F:metal ion binding"/>
    <property type="evidence" value="ECO:0007669"/>
    <property type="project" value="UniProtKB-KW"/>
</dbReference>
<dbReference type="OMA" id="HASHMDI"/>
<comment type="caution">
    <text evidence="8">The sequence shown here is derived from an EMBL/GenBank/DDBJ whole genome shotgun (WGS) entry which is preliminary data.</text>
</comment>
<feature type="chain" id="PRO_5041657822" evidence="6">
    <location>
        <begin position="22"/>
        <end position="147"/>
    </location>
</feature>
<keyword evidence="5" id="KW-0408">Iron</keyword>
<dbReference type="EMBL" id="FPIW01000041">
    <property type="protein sequence ID" value="SFW60147.1"/>
    <property type="molecule type" value="Genomic_DNA"/>
</dbReference>
<evidence type="ECO:0000256" key="4">
    <source>
        <dbReference type="ARBA" id="ARBA00022982"/>
    </source>
</evidence>
<evidence type="ECO:0000256" key="3">
    <source>
        <dbReference type="ARBA" id="ARBA00022723"/>
    </source>
</evidence>
<evidence type="ECO:0000313" key="9">
    <source>
        <dbReference type="Proteomes" id="UP000182680"/>
    </source>
</evidence>
<dbReference type="CDD" id="cd08168">
    <property type="entry name" value="Cytochrom_C3"/>
    <property type="match status" value="1"/>
</dbReference>
<dbReference type="GO" id="GO:0020037">
    <property type="term" value="F:heme binding"/>
    <property type="evidence" value="ECO:0007669"/>
    <property type="project" value="InterPro"/>
</dbReference>
<dbReference type="Pfam" id="PF02085">
    <property type="entry name" value="Cytochrom_CIII"/>
    <property type="match status" value="1"/>
</dbReference>
<dbReference type="AlphaFoldDB" id="A0AA94L2T9"/>
<evidence type="ECO:0000256" key="5">
    <source>
        <dbReference type="ARBA" id="ARBA00023004"/>
    </source>
</evidence>
<feature type="signal peptide" evidence="6">
    <location>
        <begin position="1"/>
        <end position="21"/>
    </location>
</feature>
<dbReference type="GO" id="GO:0009055">
    <property type="term" value="F:electron transfer activity"/>
    <property type="evidence" value="ECO:0007669"/>
    <property type="project" value="InterPro"/>
</dbReference>
<proteinExistence type="predicted"/>
<feature type="domain" description="Class III cytochrome C" evidence="7">
    <location>
        <begin position="31"/>
        <end position="130"/>
    </location>
</feature>
<keyword evidence="6" id="KW-0732">Signal</keyword>
<dbReference type="Gene3D" id="3.90.10.10">
    <property type="entry name" value="Cytochrome C3"/>
    <property type="match status" value="1"/>
</dbReference>
<gene>
    <name evidence="8" type="ORF">SAMN02910291_02042</name>
</gene>
<sequence length="147" mass="16108">MKTLVITLFALTFLWAGGAQARSVKEMSQAIKEPIEIEASGSKRMNVMFPHTAHKGISCFHCHHEEGSDGRYVACTECHATPGARERDPMSMFMAFHSKNSDRSCLGCHKKLAAENPGKFPQFKGCRPCHMSPAAREAAEAAKAAKK</sequence>
<keyword evidence="3" id="KW-0479">Metal-binding</keyword>
<evidence type="ECO:0000256" key="1">
    <source>
        <dbReference type="ARBA" id="ARBA00022448"/>
    </source>
</evidence>
<protein>
    <submittedName>
        <fullName evidence="8">Class III cytochrome C family protein</fullName>
    </submittedName>
</protein>
<evidence type="ECO:0000256" key="2">
    <source>
        <dbReference type="ARBA" id="ARBA00022617"/>
    </source>
</evidence>
<dbReference type="Proteomes" id="UP000182680">
    <property type="component" value="Unassembled WGS sequence"/>
</dbReference>
<evidence type="ECO:0000256" key="6">
    <source>
        <dbReference type="SAM" id="SignalP"/>
    </source>
</evidence>